<protein>
    <submittedName>
        <fullName evidence="4">Uncharacterized protein</fullName>
    </submittedName>
</protein>
<organism evidence="4 5">
    <name type="scientific">Coleophoma crateriformis</name>
    <dbReference type="NCBI Taxonomy" id="565419"/>
    <lineage>
        <taxon>Eukaryota</taxon>
        <taxon>Fungi</taxon>
        <taxon>Dikarya</taxon>
        <taxon>Ascomycota</taxon>
        <taxon>Pezizomycotina</taxon>
        <taxon>Leotiomycetes</taxon>
        <taxon>Helotiales</taxon>
        <taxon>Dermateaceae</taxon>
        <taxon>Coleophoma</taxon>
    </lineage>
</organism>
<dbReference type="EMBL" id="PDLN01000023">
    <property type="protein sequence ID" value="RDW57199.1"/>
    <property type="molecule type" value="Genomic_DNA"/>
</dbReference>
<evidence type="ECO:0000313" key="4">
    <source>
        <dbReference type="EMBL" id="RDW57199.1"/>
    </source>
</evidence>
<comment type="caution">
    <text evidence="4">The sequence shown here is derived from an EMBL/GenBank/DDBJ whole genome shotgun (WGS) entry which is preliminary data.</text>
</comment>
<dbReference type="InterPro" id="IPR006969">
    <property type="entry name" value="Stig-like"/>
</dbReference>
<feature type="chain" id="PRO_5017814583" evidence="3">
    <location>
        <begin position="19"/>
        <end position="163"/>
    </location>
</feature>
<evidence type="ECO:0000313" key="5">
    <source>
        <dbReference type="Proteomes" id="UP000256328"/>
    </source>
</evidence>
<dbReference type="OrthoDB" id="5596743at2759"/>
<reference evidence="4 5" key="1">
    <citation type="journal article" date="2018" name="IMA Fungus">
        <title>IMA Genome-F 9: Draft genome sequence of Annulohypoxylon stygium, Aspergillus mulundensis, Berkeleyomyces basicola (syn. Thielaviopsis basicola), Ceratocystis smalleyi, two Cercospora beticola strains, Coleophoma cylindrospora, Fusarium fracticaudum, Phialophora cf. hyalina, and Morchella septimelata.</title>
        <authorList>
            <person name="Wingfield B.D."/>
            <person name="Bills G.F."/>
            <person name="Dong Y."/>
            <person name="Huang W."/>
            <person name="Nel W.J."/>
            <person name="Swalarsk-Parry B.S."/>
            <person name="Vaghefi N."/>
            <person name="Wilken P.M."/>
            <person name="An Z."/>
            <person name="de Beer Z.W."/>
            <person name="De Vos L."/>
            <person name="Chen L."/>
            <person name="Duong T.A."/>
            <person name="Gao Y."/>
            <person name="Hammerbacher A."/>
            <person name="Kikkert J.R."/>
            <person name="Li Y."/>
            <person name="Li H."/>
            <person name="Li K."/>
            <person name="Li Q."/>
            <person name="Liu X."/>
            <person name="Ma X."/>
            <person name="Naidoo K."/>
            <person name="Pethybridge S.J."/>
            <person name="Sun J."/>
            <person name="Steenkamp E.T."/>
            <person name="van der Nest M.A."/>
            <person name="van Wyk S."/>
            <person name="Wingfield M.J."/>
            <person name="Xiong C."/>
            <person name="Yue Q."/>
            <person name="Zhang X."/>
        </authorList>
    </citation>
    <scope>NUCLEOTIDE SEQUENCE [LARGE SCALE GENOMIC DNA]</scope>
    <source>
        <strain evidence="4 5">BP5796</strain>
    </source>
</reference>
<accession>A0A3D8Q5W2</accession>
<gene>
    <name evidence="4" type="ORF">BP5796_12649</name>
</gene>
<dbReference type="Pfam" id="PF04885">
    <property type="entry name" value="Stig1"/>
    <property type="match status" value="1"/>
</dbReference>
<feature type="signal peptide" evidence="3">
    <location>
        <begin position="1"/>
        <end position="18"/>
    </location>
</feature>
<dbReference type="AlphaFoldDB" id="A0A3D8Q5W2"/>
<dbReference type="Proteomes" id="UP000256328">
    <property type="component" value="Unassembled WGS sequence"/>
</dbReference>
<keyword evidence="5" id="KW-1185">Reference proteome</keyword>
<keyword evidence="2 3" id="KW-0732">Signal</keyword>
<evidence type="ECO:0000256" key="1">
    <source>
        <dbReference type="ARBA" id="ARBA00006010"/>
    </source>
</evidence>
<evidence type="ECO:0000256" key="2">
    <source>
        <dbReference type="ARBA" id="ARBA00022729"/>
    </source>
</evidence>
<sequence length="163" mass="16656">MYFTTALALLGLFQAATAAAPACAADNCLRAARGKAIATRSPASHCSSYFKVTVTPVTTIHVISPTNIEVLVNQVTITASNIPAYAAAPCSGPVRYSSACSCAGATLVTTTIIPTPTCNLGQIVCSGDICQDVLSNDDNCGSCGKVCPPDKRCGNGQCTDAYI</sequence>
<comment type="similarity">
    <text evidence="1">Belongs to the STIG1 family.</text>
</comment>
<name>A0A3D8Q5W2_9HELO</name>
<proteinExistence type="inferred from homology"/>
<evidence type="ECO:0000256" key="3">
    <source>
        <dbReference type="SAM" id="SignalP"/>
    </source>
</evidence>